<keyword evidence="3" id="KW-1185">Reference proteome</keyword>
<dbReference type="PROSITE" id="PS50904">
    <property type="entry name" value="PRELI_MSF1"/>
    <property type="match status" value="1"/>
</dbReference>
<evidence type="ECO:0000313" key="2">
    <source>
        <dbReference type="EMBL" id="MES1918425.1"/>
    </source>
</evidence>
<sequence>MHFFSNKHIFNYPFNVVASSFWQKYPNSHNTVISMDTFHREFDYENQRLTTYRIARTKLKGPAYLSYMLSIVGITLENTGVERSVIDLREKTLTIDSRNISGSNLLRFNERCSYKQNLGDANLTDFSHDVKIECSATPFKSYIEECSVDMIGNQAKGGLKALEKICENLSKNENSKVNNLIAEEAQKLDFD</sequence>
<evidence type="ECO:0000259" key="1">
    <source>
        <dbReference type="PROSITE" id="PS50904"/>
    </source>
</evidence>
<reference evidence="2 3" key="1">
    <citation type="journal article" date="2024" name="BMC Biol.">
        <title>Comparative genomics of Ascetosporea gives new insight into the evolutionary basis for animal parasitism in Rhizaria.</title>
        <authorList>
            <person name="Hiltunen Thoren M."/>
            <person name="Onut-Brannstrom I."/>
            <person name="Alfjorden A."/>
            <person name="Peckova H."/>
            <person name="Swords F."/>
            <person name="Hooper C."/>
            <person name="Holzer A.S."/>
            <person name="Bass D."/>
            <person name="Burki F."/>
        </authorList>
    </citation>
    <scope>NUCLEOTIDE SEQUENCE [LARGE SCALE GENOMIC DNA]</scope>
    <source>
        <strain evidence="2">20-A016</strain>
    </source>
</reference>
<dbReference type="InterPro" id="IPR037365">
    <property type="entry name" value="Slowmo/Ups"/>
</dbReference>
<accession>A0ABV2AFF2</accession>
<feature type="domain" description="PRELI/MSF1" evidence="1">
    <location>
        <begin position="1"/>
        <end position="174"/>
    </location>
</feature>
<proteinExistence type="predicted"/>
<dbReference type="EMBL" id="JBDODL010000060">
    <property type="protein sequence ID" value="MES1918425.1"/>
    <property type="molecule type" value="Genomic_DNA"/>
</dbReference>
<name>A0ABV2AFF2_9EUKA</name>
<protein>
    <submittedName>
        <fullName evidence="2">Phospholipid metabolism protein</fullName>
    </submittedName>
</protein>
<dbReference type="Pfam" id="PF04707">
    <property type="entry name" value="PRELI"/>
    <property type="match status" value="1"/>
</dbReference>
<dbReference type="PANTHER" id="PTHR11158">
    <property type="entry name" value="MSF1/PX19 RELATED"/>
    <property type="match status" value="1"/>
</dbReference>
<comment type="caution">
    <text evidence="2">The sequence shown here is derived from an EMBL/GenBank/DDBJ whole genome shotgun (WGS) entry which is preliminary data.</text>
</comment>
<organism evidence="2 3">
    <name type="scientific">Bonamia ostreae</name>
    <dbReference type="NCBI Taxonomy" id="126728"/>
    <lineage>
        <taxon>Eukaryota</taxon>
        <taxon>Sar</taxon>
        <taxon>Rhizaria</taxon>
        <taxon>Endomyxa</taxon>
        <taxon>Ascetosporea</taxon>
        <taxon>Haplosporida</taxon>
        <taxon>Bonamia</taxon>
    </lineage>
</organism>
<gene>
    <name evidence="2" type="primary">UPS2</name>
    <name evidence="2" type="ORF">MHBO_000392</name>
</gene>
<dbReference type="Proteomes" id="UP001439008">
    <property type="component" value="Unassembled WGS sequence"/>
</dbReference>
<dbReference type="InterPro" id="IPR006797">
    <property type="entry name" value="PRELI/MSF1_dom"/>
</dbReference>
<evidence type="ECO:0000313" key="3">
    <source>
        <dbReference type="Proteomes" id="UP001439008"/>
    </source>
</evidence>